<evidence type="ECO:0000256" key="3">
    <source>
        <dbReference type="ARBA" id="ARBA00022989"/>
    </source>
</evidence>
<dbReference type="InterPro" id="IPR036259">
    <property type="entry name" value="MFS_trans_sf"/>
</dbReference>
<keyword evidence="4 5" id="KW-0472">Membrane</keyword>
<keyword evidence="3 5" id="KW-1133">Transmembrane helix</keyword>
<keyword evidence="2 5" id="KW-0812">Transmembrane</keyword>
<dbReference type="SUPFAM" id="SSF56112">
    <property type="entry name" value="Protein kinase-like (PK-like)"/>
    <property type="match status" value="1"/>
</dbReference>
<dbReference type="InterPro" id="IPR002575">
    <property type="entry name" value="Aminoglycoside_PTrfase"/>
</dbReference>
<dbReference type="Proteomes" id="UP001642405">
    <property type="component" value="Unassembled WGS sequence"/>
</dbReference>
<accession>A0ABP0B803</accession>
<organism evidence="7 8">
    <name type="scientific">Sporothrix curviconia</name>
    <dbReference type="NCBI Taxonomy" id="1260050"/>
    <lineage>
        <taxon>Eukaryota</taxon>
        <taxon>Fungi</taxon>
        <taxon>Dikarya</taxon>
        <taxon>Ascomycota</taxon>
        <taxon>Pezizomycotina</taxon>
        <taxon>Sordariomycetes</taxon>
        <taxon>Sordariomycetidae</taxon>
        <taxon>Ophiostomatales</taxon>
        <taxon>Ophiostomataceae</taxon>
        <taxon>Sporothrix</taxon>
    </lineage>
</organism>
<reference evidence="7 8" key="1">
    <citation type="submission" date="2024-01" db="EMBL/GenBank/DDBJ databases">
        <authorList>
            <person name="Allen C."/>
            <person name="Tagirdzhanova G."/>
        </authorList>
    </citation>
    <scope>NUCLEOTIDE SEQUENCE [LARGE SCALE GENOMIC DNA]</scope>
</reference>
<comment type="subcellular location">
    <subcellularLocation>
        <location evidence="1">Membrane</location>
        <topology evidence="1">Multi-pass membrane protein</topology>
    </subcellularLocation>
</comment>
<dbReference type="InterPro" id="IPR005828">
    <property type="entry name" value="MFS_sugar_transport-like"/>
</dbReference>
<dbReference type="PANTHER" id="PTHR48022">
    <property type="entry name" value="PLASTIDIC GLUCOSE TRANSPORTER 4"/>
    <property type="match status" value="1"/>
</dbReference>
<keyword evidence="8" id="KW-1185">Reference proteome</keyword>
<dbReference type="Gene3D" id="1.20.1250.20">
    <property type="entry name" value="MFS general substrate transporter like domains"/>
    <property type="match status" value="1"/>
</dbReference>
<dbReference type="PANTHER" id="PTHR48022:SF11">
    <property type="entry name" value="MONOSACCHARIDE TRANSPORTER (HXT8), PUTATIVE (AFU_ORTHOLOGUE AFUA_2G08120)-RELATED"/>
    <property type="match status" value="1"/>
</dbReference>
<feature type="transmembrane region" description="Helical" evidence="5">
    <location>
        <begin position="162"/>
        <end position="183"/>
    </location>
</feature>
<name>A0ABP0B803_9PEZI</name>
<dbReference type="InterPro" id="IPR011009">
    <property type="entry name" value="Kinase-like_dom_sf"/>
</dbReference>
<dbReference type="Pfam" id="PF00083">
    <property type="entry name" value="Sugar_tr"/>
    <property type="match status" value="1"/>
</dbReference>
<dbReference type="Pfam" id="PF01636">
    <property type="entry name" value="APH"/>
    <property type="match status" value="1"/>
</dbReference>
<proteinExistence type="predicted"/>
<evidence type="ECO:0000256" key="5">
    <source>
        <dbReference type="SAM" id="Phobius"/>
    </source>
</evidence>
<evidence type="ECO:0000313" key="8">
    <source>
        <dbReference type="Proteomes" id="UP001642405"/>
    </source>
</evidence>
<dbReference type="Gene3D" id="3.90.1200.10">
    <property type="match status" value="1"/>
</dbReference>
<sequence length="233" mass="26582">MTLPLPFSTNKPSATASTRYVAHNGLSYRDSAEYLPDRLPRSDTDTGPVFTHSDIAPRNIIVDDDGRILALLDWESSGWFPDWWEYAQMMGICDELEYDWQHWMERTRPVPWDISAIQKALAPAHRRGLLVGVFSAALGSGYTVVAWISFGTHYATNETVQWRVPLALACVAPIAQAIGVWFIPESPRWLVLKDRKEDAWTVVRRLHHDPEDAEERNAQAEFTQICRQVAFDK</sequence>
<dbReference type="SUPFAM" id="SSF103473">
    <property type="entry name" value="MFS general substrate transporter"/>
    <property type="match status" value="1"/>
</dbReference>
<protein>
    <recommendedName>
        <fullName evidence="6">Aminoglycoside phosphotransferase domain-containing protein</fullName>
    </recommendedName>
</protein>
<dbReference type="EMBL" id="CAWUHB010000010">
    <property type="protein sequence ID" value="CAK7215420.1"/>
    <property type="molecule type" value="Genomic_DNA"/>
</dbReference>
<evidence type="ECO:0000256" key="4">
    <source>
        <dbReference type="ARBA" id="ARBA00023136"/>
    </source>
</evidence>
<dbReference type="InterPro" id="IPR050360">
    <property type="entry name" value="MFS_Sugar_Transporters"/>
</dbReference>
<evidence type="ECO:0000256" key="1">
    <source>
        <dbReference type="ARBA" id="ARBA00004141"/>
    </source>
</evidence>
<evidence type="ECO:0000259" key="6">
    <source>
        <dbReference type="Pfam" id="PF01636"/>
    </source>
</evidence>
<evidence type="ECO:0000313" key="7">
    <source>
        <dbReference type="EMBL" id="CAK7215420.1"/>
    </source>
</evidence>
<comment type="caution">
    <text evidence="7">The sequence shown here is derived from an EMBL/GenBank/DDBJ whole genome shotgun (WGS) entry which is preliminary data.</text>
</comment>
<evidence type="ECO:0000256" key="2">
    <source>
        <dbReference type="ARBA" id="ARBA00022692"/>
    </source>
</evidence>
<feature type="domain" description="Aminoglycoside phosphotransferase" evidence="6">
    <location>
        <begin position="32"/>
        <end position="90"/>
    </location>
</feature>
<feature type="transmembrane region" description="Helical" evidence="5">
    <location>
        <begin position="129"/>
        <end position="150"/>
    </location>
</feature>
<gene>
    <name evidence="7" type="ORF">SCUCBS95973_002466</name>
</gene>